<dbReference type="Gene3D" id="3.30.1360.40">
    <property type="match status" value="1"/>
</dbReference>
<evidence type="ECO:0000256" key="4">
    <source>
        <dbReference type="SAM" id="MobiDB-lite"/>
    </source>
</evidence>
<dbReference type="GO" id="GO:0016787">
    <property type="term" value="F:hydrolase activity"/>
    <property type="evidence" value="ECO:0007669"/>
    <property type="project" value="UniProtKB-KW"/>
</dbReference>
<dbReference type="PANTHER" id="PTHR43309:SF3">
    <property type="entry name" value="5-OXOPROLINASE SUBUNIT C"/>
    <property type="match status" value="1"/>
</dbReference>
<dbReference type="GO" id="GO:0016829">
    <property type="term" value="F:lyase activity"/>
    <property type="evidence" value="ECO:0007669"/>
    <property type="project" value="UniProtKB-KW"/>
</dbReference>
<evidence type="ECO:0000256" key="1">
    <source>
        <dbReference type="ARBA" id="ARBA00022741"/>
    </source>
</evidence>
<keyword evidence="2" id="KW-0378">Hydrolase</keyword>
<keyword evidence="8" id="KW-1185">Reference proteome</keyword>
<dbReference type="OrthoDB" id="9768696at2"/>
<name>A0A4R5TU43_9MICC</name>
<feature type="region of interest" description="Disordered" evidence="4">
    <location>
        <begin position="211"/>
        <end position="245"/>
    </location>
</feature>
<accession>A0A4R5TU43</accession>
<dbReference type="Gene3D" id="2.40.100.10">
    <property type="entry name" value="Cyclophilin-like"/>
    <property type="match status" value="2"/>
</dbReference>
<dbReference type="GO" id="GO:0005524">
    <property type="term" value="F:ATP binding"/>
    <property type="evidence" value="ECO:0007669"/>
    <property type="project" value="UniProtKB-KW"/>
</dbReference>
<organism evidence="7 8">
    <name type="scientific">Arthrobacter crusticola</name>
    <dbReference type="NCBI Taxonomy" id="2547960"/>
    <lineage>
        <taxon>Bacteria</taxon>
        <taxon>Bacillati</taxon>
        <taxon>Actinomycetota</taxon>
        <taxon>Actinomycetes</taxon>
        <taxon>Micrococcales</taxon>
        <taxon>Micrococcaceae</taxon>
        <taxon>Arthrobacter</taxon>
    </lineage>
</organism>
<sequence>MDPGVPIRAVGDRAVLVELPGLPEVLSLQAQLDAEPSEGQIDVVAAAQTVLVTAGSPRQAAGIARRIRSLDFSVQPPVEEARIDIEVVYDGADLAEVARHAGLSESGVVEAHTSQDWTAAFGGFAPGFAYLTGGDRRLEVPRRTSPRTSVPAGSVALAGGYSAVYPRESPGGWQLIGRTAAVLWDLGRDVPALIRPGDRVRFTAVRESISTSAPPRAASAPGSGALPARRDRRASRKISTPTPGPGAFVVETGLSSLLEDLGRPGYAALGVAGSGALDRGSCRQANRLVGNPPGAAVIESLLGGLVLEARLELVLAVTGAPAPLTVNSPGGTRRSVDTCSPFLLRAGERLAVGAPTDGLRTYTAVRGGWEAAPVLGSRSTDVLSGLGPLPLARGGFLRAGTAPGSAVGHPELPSSVSRPAVLRIVPGPRADWFADGEPARLCAVWWTVTPQSNRVGLRLEGPALRRVKSGELPSEGAVRGALQVPPSGLPVLFLADHPVTGGYPVIGVVISEDLDRAAQLPPGAEVRFEASSGRSPLPGG</sequence>
<dbReference type="EMBL" id="SMTK01000004">
    <property type="protein sequence ID" value="TDK24557.1"/>
    <property type="molecule type" value="Genomic_DNA"/>
</dbReference>
<evidence type="ECO:0000256" key="2">
    <source>
        <dbReference type="ARBA" id="ARBA00022801"/>
    </source>
</evidence>
<dbReference type="AlphaFoldDB" id="A0A4R5TU43"/>
<dbReference type="Proteomes" id="UP000295411">
    <property type="component" value="Unassembled WGS sequence"/>
</dbReference>
<dbReference type="Pfam" id="PF02626">
    <property type="entry name" value="CT_A_B"/>
    <property type="match status" value="1"/>
</dbReference>
<feature type="domain" description="Carboxyltransferase" evidence="6">
    <location>
        <begin position="268"/>
        <end position="538"/>
    </location>
</feature>
<dbReference type="SUPFAM" id="SSF50891">
    <property type="entry name" value="Cyclophilin-like"/>
    <property type="match status" value="2"/>
</dbReference>
<keyword evidence="3" id="KW-0067">ATP-binding</keyword>
<evidence type="ECO:0000259" key="5">
    <source>
        <dbReference type="SMART" id="SM00796"/>
    </source>
</evidence>
<reference evidence="7 8" key="1">
    <citation type="submission" date="2019-03" db="EMBL/GenBank/DDBJ databases">
        <title>Arthrobacter sp. nov., an bacterium isolated from biocrust in Mu Us Desert.</title>
        <authorList>
            <person name="Lixiong L."/>
        </authorList>
    </citation>
    <scope>NUCLEOTIDE SEQUENCE [LARGE SCALE GENOMIC DNA]</scope>
    <source>
        <strain evidence="7 8">SLN-3</strain>
    </source>
</reference>
<gene>
    <name evidence="7" type="ORF">E2F48_12035</name>
</gene>
<dbReference type="SMART" id="SM00797">
    <property type="entry name" value="AHS2"/>
    <property type="match status" value="1"/>
</dbReference>
<dbReference type="InterPro" id="IPR029000">
    <property type="entry name" value="Cyclophilin-like_dom_sf"/>
</dbReference>
<dbReference type="Pfam" id="PF02682">
    <property type="entry name" value="CT_C_D"/>
    <property type="match status" value="1"/>
</dbReference>
<protein>
    <submittedName>
        <fullName evidence="7">5-oxoprolinase/urea amidolyase family protein</fullName>
    </submittedName>
</protein>
<evidence type="ECO:0000313" key="8">
    <source>
        <dbReference type="Proteomes" id="UP000295411"/>
    </source>
</evidence>
<dbReference type="InterPro" id="IPR003833">
    <property type="entry name" value="CT_C_D"/>
</dbReference>
<dbReference type="SMART" id="SM00796">
    <property type="entry name" value="AHS1"/>
    <property type="match status" value="1"/>
</dbReference>
<feature type="domain" description="Carboxyltransferase" evidence="5">
    <location>
        <begin position="5"/>
        <end position="194"/>
    </location>
</feature>
<dbReference type="InterPro" id="IPR003778">
    <property type="entry name" value="CT_A_B"/>
</dbReference>
<dbReference type="PANTHER" id="PTHR43309">
    <property type="entry name" value="5-OXOPROLINASE SUBUNIT C"/>
    <property type="match status" value="1"/>
</dbReference>
<evidence type="ECO:0000313" key="7">
    <source>
        <dbReference type="EMBL" id="TDK24557.1"/>
    </source>
</evidence>
<proteinExistence type="predicted"/>
<comment type="caution">
    <text evidence="7">The sequence shown here is derived from an EMBL/GenBank/DDBJ whole genome shotgun (WGS) entry which is preliminary data.</text>
</comment>
<dbReference type="InterPro" id="IPR052708">
    <property type="entry name" value="PxpC"/>
</dbReference>
<keyword evidence="7" id="KW-0456">Lyase</keyword>
<feature type="compositionally biased region" description="Low complexity" evidence="4">
    <location>
        <begin position="211"/>
        <end position="227"/>
    </location>
</feature>
<keyword evidence="1" id="KW-0547">Nucleotide-binding</keyword>
<evidence type="ECO:0000256" key="3">
    <source>
        <dbReference type="ARBA" id="ARBA00022840"/>
    </source>
</evidence>
<evidence type="ECO:0000259" key="6">
    <source>
        <dbReference type="SMART" id="SM00797"/>
    </source>
</evidence>